<comment type="caution">
    <text evidence="1">The sequence shown here is derived from an EMBL/GenBank/DDBJ whole genome shotgun (WGS) entry which is preliminary data.</text>
</comment>
<reference evidence="1 2" key="1">
    <citation type="journal article" date="2008" name="Int. J. Syst. Evol. Microbiol.">
        <title>Description of Roseateles aquatilis sp. nov. and Roseateles terrae sp. nov., in the class Betaproteobacteria, and emended description of the genus Roseateles.</title>
        <authorList>
            <person name="Gomila M."/>
            <person name="Bowien B."/>
            <person name="Falsen E."/>
            <person name="Moore E.R."/>
            <person name="Lalucat J."/>
        </authorList>
    </citation>
    <scope>NUCLEOTIDE SEQUENCE [LARGE SCALE GENOMIC DNA]</scope>
    <source>
        <strain evidence="1 2">CCUG 48205</strain>
    </source>
</reference>
<evidence type="ECO:0000313" key="1">
    <source>
        <dbReference type="EMBL" id="OWQ84387.1"/>
    </source>
</evidence>
<sequence>MRRAMTKKTCNCCWCPSSSGPWRNGFIFGRPFARAALEIASQLIGSRDVQTGIAIDDPLRHETVMRHIRWWTFLHELGHELFHTRPELVTNIDDKVEQARQACSGIKDRVVLSNVTSIDDARIALRRKGILRAAGDGIDELNSSLRTPGTREEVWCDFFAVEQMTMQAFIRETNPRDLYLALMLAHYSNGLLTQAQRFFDPGVSDADYARSFQAQELATRADLRAMHLGAMLQTIFIGPLGLDAAQCVTQWIGGNYPIMNRFCELESHIGRLLHPQMRSAALASCDAWSATLSEKDRERHFEDLQSELGWGG</sequence>
<evidence type="ECO:0000313" key="2">
    <source>
        <dbReference type="Proteomes" id="UP000197468"/>
    </source>
</evidence>
<accession>A0A246IWG2</accession>
<dbReference type="Proteomes" id="UP000197468">
    <property type="component" value="Unassembled WGS sequence"/>
</dbReference>
<name>A0A246IWG2_9BURK</name>
<organism evidence="1 2">
    <name type="scientific">Roseateles aquatilis</name>
    <dbReference type="NCBI Taxonomy" id="431061"/>
    <lineage>
        <taxon>Bacteria</taxon>
        <taxon>Pseudomonadati</taxon>
        <taxon>Pseudomonadota</taxon>
        <taxon>Betaproteobacteria</taxon>
        <taxon>Burkholderiales</taxon>
        <taxon>Sphaerotilaceae</taxon>
        <taxon>Roseateles</taxon>
    </lineage>
</organism>
<keyword evidence="2" id="KW-1185">Reference proteome</keyword>
<gene>
    <name evidence="1" type="ORF">CDN99_24130</name>
</gene>
<dbReference type="EMBL" id="NIOF01000016">
    <property type="protein sequence ID" value="OWQ84387.1"/>
    <property type="molecule type" value="Genomic_DNA"/>
</dbReference>
<dbReference type="AlphaFoldDB" id="A0A246IWG2"/>
<protein>
    <submittedName>
        <fullName evidence="1">Uncharacterized protein</fullName>
    </submittedName>
</protein>
<proteinExistence type="predicted"/>